<dbReference type="EMBL" id="AMQN01004183">
    <property type="status" value="NOT_ANNOTATED_CDS"/>
    <property type="molecule type" value="Genomic_DNA"/>
</dbReference>
<reference evidence="2" key="3">
    <citation type="submission" date="2015-06" db="UniProtKB">
        <authorList>
            <consortium name="EnsemblMetazoa"/>
        </authorList>
    </citation>
    <scope>IDENTIFICATION</scope>
</reference>
<dbReference type="EMBL" id="KB292835">
    <property type="protein sequence ID" value="ELU16891.1"/>
    <property type="molecule type" value="Genomic_DNA"/>
</dbReference>
<dbReference type="HOGENOM" id="CLU_1429256_0_0_1"/>
<sequence length="190" mass="22185">MGKWMNAKKSSSTPYDIPTADKRKFWREIGEIVRNGESRDQNEANMDCSTPSITARNILDRCVIVKVHDDKSNYYYKESGGHMKVISKEKAKSLLSRDLDCKLLCEYIQTRFQGNDDWRLRLVIFLDDIQAPSPRYFVDFTEFSNHRSPRDIREVSAKVDIHVDTGGPFALRWDLTITRENGRNLFCRQK</sequence>
<keyword evidence="3" id="KW-1185">Reference proteome</keyword>
<dbReference type="Proteomes" id="UP000014760">
    <property type="component" value="Unassembled WGS sequence"/>
</dbReference>
<dbReference type="EnsemblMetazoa" id="CapteT195122">
    <property type="protein sequence ID" value="CapteP195122"/>
    <property type="gene ID" value="CapteG195122"/>
</dbReference>
<organism evidence="1">
    <name type="scientific">Capitella teleta</name>
    <name type="common">Polychaete worm</name>
    <dbReference type="NCBI Taxonomy" id="283909"/>
    <lineage>
        <taxon>Eukaryota</taxon>
        <taxon>Metazoa</taxon>
        <taxon>Spiralia</taxon>
        <taxon>Lophotrochozoa</taxon>
        <taxon>Annelida</taxon>
        <taxon>Polychaeta</taxon>
        <taxon>Sedentaria</taxon>
        <taxon>Scolecida</taxon>
        <taxon>Capitellidae</taxon>
        <taxon>Capitella</taxon>
    </lineage>
</organism>
<reference evidence="3" key="1">
    <citation type="submission" date="2012-12" db="EMBL/GenBank/DDBJ databases">
        <authorList>
            <person name="Hellsten U."/>
            <person name="Grimwood J."/>
            <person name="Chapman J.A."/>
            <person name="Shapiro H."/>
            <person name="Aerts A."/>
            <person name="Otillar R.P."/>
            <person name="Terry A.Y."/>
            <person name="Boore J.L."/>
            <person name="Simakov O."/>
            <person name="Marletaz F."/>
            <person name="Cho S.-J."/>
            <person name="Edsinger-Gonzales E."/>
            <person name="Havlak P."/>
            <person name="Kuo D.-H."/>
            <person name="Larsson T."/>
            <person name="Lv J."/>
            <person name="Arendt D."/>
            <person name="Savage R."/>
            <person name="Osoegawa K."/>
            <person name="de Jong P."/>
            <person name="Lindberg D.R."/>
            <person name="Seaver E.C."/>
            <person name="Weisblat D.A."/>
            <person name="Putnam N.H."/>
            <person name="Grigoriev I.V."/>
            <person name="Rokhsar D.S."/>
        </authorList>
    </citation>
    <scope>NUCLEOTIDE SEQUENCE</scope>
    <source>
        <strain evidence="3">I ESC-2004</strain>
    </source>
</reference>
<accession>R7VJY8</accession>
<reference evidence="1 3" key="2">
    <citation type="journal article" date="2013" name="Nature">
        <title>Insights into bilaterian evolution from three spiralian genomes.</title>
        <authorList>
            <person name="Simakov O."/>
            <person name="Marletaz F."/>
            <person name="Cho S.J."/>
            <person name="Edsinger-Gonzales E."/>
            <person name="Havlak P."/>
            <person name="Hellsten U."/>
            <person name="Kuo D.H."/>
            <person name="Larsson T."/>
            <person name="Lv J."/>
            <person name="Arendt D."/>
            <person name="Savage R."/>
            <person name="Osoegawa K."/>
            <person name="de Jong P."/>
            <person name="Grimwood J."/>
            <person name="Chapman J.A."/>
            <person name="Shapiro H."/>
            <person name="Aerts A."/>
            <person name="Otillar R.P."/>
            <person name="Terry A.Y."/>
            <person name="Boore J.L."/>
            <person name="Grigoriev I.V."/>
            <person name="Lindberg D.R."/>
            <person name="Seaver E.C."/>
            <person name="Weisblat D.A."/>
            <person name="Putnam N.H."/>
            <person name="Rokhsar D.S."/>
        </authorList>
    </citation>
    <scope>NUCLEOTIDE SEQUENCE</scope>
    <source>
        <strain evidence="1 3">I ESC-2004</strain>
    </source>
</reference>
<protein>
    <submittedName>
        <fullName evidence="1 2">Uncharacterized protein</fullName>
    </submittedName>
</protein>
<evidence type="ECO:0000313" key="3">
    <source>
        <dbReference type="Proteomes" id="UP000014760"/>
    </source>
</evidence>
<dbReference type="AlphaFoldDB" id="R7VJY8"/>
<gene>
    <name evidence="1" type="ORF">CAPTEDRAFT_195122</name>
</gene>
<proteinExistence type="predicted"/>
<evidence type="ECO:0000313" key="1">
    <source>
        <dbReference type="EMBL" id="ELU16891.1"/>
    </source>
</evidence>
<evidence type="ECO:0000313" key="2">
    <source>
        <dbReference type="EnsemblMetazoa" id="CapteP195122"/>
    </source>
</evidence>
<name>R7VJY8_CAPTE</name>